<dbReference type="PANTHER" id="PTHR23131:SF0">
    <property type="entry name" value="ENDORIBONUCLEASE LACTB2"/>
    <property type="match status" value="1"/>
</dbReference>
<dbReference type="PANTHER" id="PTHR23131">
    <property type="entry name" value="ENDORIBONUCLEASE LACTB2"/>
    <property type="match status" value="1"/>
</dbReference>
<dbReference type="SUPFAM" id="SSF56281">
    <property type="entry name" value="Metallo-hydrolase/oxidoreductase"/>
    <property type="match status" value="1"/>
</dbReference>
<dbReference type="InterPro" id="IPR041516">
    <property type="entry name" value="LACTB2_WH"/>
</dbReference>
<proteinExistence type="predicted"/>
<dbReference type="Gene3D" id="1.10.10.10">
    <property type="entry name" value="Winged helix-like DNA-binding domain superfamily/Winged helix DNA-binding domain"/>
    <property type="match status" value="1"/>
</dbReference>
<dbReference type="CDD" id="cd16278">
    <property type="entry name" value="metallo-hydrolase-like_MBL-fold"/>
    <property type="match status" value="1"/>
</dbReference>
<accession>A0ABV2I733</accession>
<protein>
    <submittedName>
        <fullName evidence="2">Glyoxylase-like metal-dependent hydrolase (Beta-lactamase superfamily II)</fullName>
    </submittedName>
</protein>
<dbReference type="Proteomes" id="UP001549164">
    <property type="component" value="Unassembled WGS sequence"/>
</dbReference>
<dbReference type="InterPro" id="IPR050662">
    <property type="entry name" value="Sec-metab_biosynth-thioest"/>
</dbReference>
<dbReference type="Pfam" id="PF17778">
    <property type="entry name" value="WHD_BLACT"/>
    <property type="match status" value="1"/>
</dbReference>
<evidence type="ECO:0000259" key="1">
    <source>
        <dbReference type="SMART" id="SM00849"/>
    </source>
</evidence>
<dbReference type="InterPro" id="IPR001279">
    <property type="entry name" value="Metallo-B-lactamas"/>
</dbReference>
<evidence type="ECO:0000313" key="3">
    <source>
        <dbReference type="Proteomes" id="UP001549164"/>
    </source>
</evidence>
<dbReference type="SMART" id="SM00849">
    <property type="entry name" value="Lactamase_B"/>
    <property type="match status" value="1"/>
</dbReference>
<organism evidence="2 3">
    <name type="scientific">Martelella mangrovi</name>
    <dbReference type="NCBI Taxonomy" id="1397477"/>
    <lineage>
        <taxon>Bacteria</taxon>
        <taxon>Pseudomonadati</taxon>
        <taxon>Pseudomonadota</taxon>
        <taxon>Alphaproteobacteria</taxon>
        <taxon>Hyphomicrobiales</taxon>
        <taxon>Aurantimonadaceae</taxon>
        <taxon>Martelella</taxon>
    </lineage>
</organism>
<feature type="domain" description="Metallo-beta-lactamase" evidence="1">
    <location>
        <begin position="39"/>
        <end position="215"/>
    </location>
</feature>
<dbReference type="EMBL" id="JBEPLY010000002">
    <property type="protein sequence ID" value="MET3598718.1"/>
    <property type="molecule type" value="Genomic_DNA"/>
</dbReference>
<name>A0ABV2I733_9HYPH</name>
<dbReference type="InterPro" id="IPR036866">
    <property type="entry name" value="RibonucZ/Hydroxyglut_hydro"/>
</dbReference>
<dbReference type="RefSeq" id="WP_354433079.1">
    <property type="nucleotide sequence ID" value="NZ_JBEPLY010000002.1"/>
</dbReference>
<gene>
    <name evidence="2" type="ORF">ABID12_000645</name>
</gene>
<dbReference type="Gene3D" id="3.60.15.10">
    <property type="entry name" value="Ribonuclease Z/Hydroxyacylglutathione hydrolase-like"/>
    <property type="match status" value="1"/>
</dbReference>
<keyword evidence="3" id="KW-1185">Reference proteome</keyword>
<evidence type="ECO:0000313" key="2">
    <source>
        <dbReference type="EMBL" id="MET3598718.1"/>
    </source>
</evidence>
<sequence length="303" mass="32556">MTDTDIERDFDPAYGRAVNIADGVARLTAQNPSPFTAHGTNGYLIGNKTLTIIDPGPDVEGHLDIWLKAIAGRRVDHIVLTHTHLDHTPMAHRLRTETGAPVVAFGPHCAARPLHDGETNPFAESSDTDLVPDRKIGDGERLVADGFVLQAVHTPGHTANHLAFALEGTPFLFSGDHVMGWSTTIVAPPDGSMGDYMASLEKLLARPETIYLPGHGAPVKSAHGFVRGIRSHRRMRERAIVERLNAGDETIAEMVKVVYRTTSPNLHGAAALSILAHLEALVERGAVETDGPPLAGGRYRLAG</sequence>
<dbReference type="Pfam" id="PF00753">
    <property type="entry name" value="Lactamase_B"/>
    <property type="match status" value="1"/>
</dbReference>
<reference evidence="2 3" key="1">
    <citation type="submission" date="2024-06" db="EMBL/GenBank/DDBJ databases">
        <title>Genomic Encyclopedia of Type Strains, Phase IV (KMG-IV): sequencing the most valuable type-strain genomes for metagenomic binning, comparative biology and taxonomic classification.</title>
        <authorList>
            <person name="Goeker M."/>
        </authorList>
    </citation>
    <scope>NUCLEOTIDE SEQUENCE [LARGE SCALE GENOMIC DNA]</scope>
    <source>
        <strain evidence="2 3">DSM 28102</strain>
    </source>
</reference>
<dbReference type="InterPro" id="IPR036388">
    <property type="entry name" value="WH-like_DNA-bd_sf"/>
</dbReference>
<comment type="caution">
    <text evidence="2">The sequence shown here is derived from an EMBL/GenBank/DDBJ whole genome shotgun (WGS) entry which is preliminary data.</text>
</comment>